<organism evidence="2 3">
    <name type="scientific">Mesorhizobium delmotii</name>
    <dbReference type="NCBI Taxonomy" id="1631247"/>
    <lineage>
        <taxon>Bacteria</taxon>
        <taxon>Pseudomonadati</taxon>
        <taxon>Pseudomonadota</taxon>
        <taxon>Alphaproteobacteria</taxon>
        <taxon>Hyphomicrobiales</taxon>
        <taxon>Phyllobacteriaceae</taxon>
        <taxon>Mesorhizobium</taxon>
    </lineage>
</organism>
<sequence length="147" mass="16592">MTRSRLADVATMRLEDWAGAVAGPTYLEENLQIPRSTLHRWQKRNQVIALRRGLGRHVFPLAQFVDGRPVAGIPEVFALAKQPRLAWSWLVRPSPYLEGSVPINLLRRDLVEDVVIAARRSFYLNIGRTRESSLGAPGRTLFQQPAP</sequence>
<dbReference type="EMBL" id="FUIG01000013">
    <property type="protein sequence ID" value="SJM29088.1"/>
    <property type="molecule type" value="Genomic_DNA"/>
</dbReference>
<dbReference type="AlphaFoldDB" id="A0A2P9AD66"/>
<name>A0A2P9AD66_9HYPH</name>
<proteinExistence type="predicted"/>
<dbReference type="Proteomes" id="UP000245698">
    <property type="component" value="Unassembled WGS sequence"/>
</dbReference>
<gene>
    <name evidence="2" type="ORF">BQ8482_111018</name>
</gene>
<feature type="domain" description="Antitoxin Xre/MbcA/ParS-like middle" evidence="1">
    <location>
        <begin position="21"/>
        <end position="70"/>
    </location>
</feature>
<dbReference type="InterPro" id="IPR056312">
    <property type="entry name" value="Xre-MbcA-ParS_M"/>
</dbReference>
<protein>
    <recommendedName>
        <fullName evidence="1">Antitoxin Xre/MbcA/ParS-like middle domain-containing protein</fullName>
    </recommendedName>
</protein>
<dbReference type="Pfam" id="PF23125">
    <property type="entry name" value="Xre-MbcA-ParS_M"/>
    <property type="match status" value="1"/>
</dbReference>
<evidence type="ECO:0000313" key="3">
    <source>
        <dbReference type="Proteomes" id="UP000245698"/>
    </source>
</evidence>
<keyword evidence="3" id="KW-1185">Reference proteome</keyword>
<reference evidence="3" key="1">
    <citation type="submission" date="2016-12" db="EMBL/GenBank/DDBJ databases">
        <authorList>
            <person name="Brunel B."/>
        </authorList>
    </citation>
    <scope>NUCLEOTIDE SEQUENCE [LARGE SCALE GENOMIC DNA]</scope>
</reference>
<evidence type="ECO:0000259" key="1">
    <source>
        <dbReference type="Pfam" id="PF23125"/>
    </source>
</evidence>
<accession>A0A2P9AD66</accession>
<evidence type="ECO:0000313" key="2">
    <source>
        <dbReference type="EMBL" id="SJM29088.1"/>
    </source>
</evidence>